<keyword evidence="1" id="KW-1133">Transmembrane helix</keyword>
<evidence type="ECO:0000256" key="1">
    <source>
        <dbReference type="SAM" id="Phobius"/>
    </source>
</evidence>
<reference evidence="2" key="2">
    <citation type="journal article" date="2015" name="Data Brief">
        <title>Shoot transcriptome of the giant reed, Arundo donax.</title>
        <authorList>
            <person name="Barrero R.A."/>
            <person name="Guerrero F.D."/>
            <person name="Moolhuijzen P."/>
            <person name="Goolsby J.A."/>
            <person name="Tidwell J."/>
            <person name="Bellgard S.E."/>
            <person name="Bellgard M.I."/>
        </authorList>
    </citation>
    <scope>NUCLEOTIDE SEQUENCE</scope>
    <source>
        <tissue evidence="2">Shoot tissue taken approximately 20 cm above the soil surface</tissue>
    </source>
</reference>
<accession>A0A0A8Z5J2</accession>
<dbReference type="EMBL" id="GBRH01263824">
    <property type="protein sequence ID" value="JAD34071.1"/>
    <property type="molecule type" value="Transcribed_RNA"/>
</dbReference>
<keyword evidence="1" id="KW-0472">Membrane</keyword>
<feature type="transmembrane region" description="Helical" evidence="1">
    <location>
        <begin position="37"/>
        <end position="59"/>
    </location>
</feature>
<keyword evidence="1" id="KW-0812">Transmembrane</keyword>
<name>A0A0A8Z5J2_ARUDO</name>
<protein>
    <submittedName>
        <fullName evidence="2">Uncharacterized protein</fullName>
    </submittedName>
</protein>
<sequence length="71" mass="7780">MKQTHADSSHATVTPVAADVEMLPDAAGDGRQVMGNWQVVCMWLLCGLGWAFKLSLWAFTLKECDILEMGP</sequence>
<reference evidence="2" key="1">
    <citation type="submission" date="2014-09" db="EMBL/GenBank/DDBJ databases">
        <authorList>
            <person name="Magalhaes I.L.F."/>
            <person name="Oliveira U."/>
            <person name="Santos F.R."/>
            <person name="Vidigal T.H.D.A."/>
            <person name="Brescovit A.D."/>
            <person name="Santos A.J."/>
        </authorList>
    </citation>
    <scope>NUCLEOTIDE SEQUENCE</scope>
    <source>
        <tissue evidence="2">Shoot tissue taken approximately 20 cm above the soil surface</tissue>
    </source>
</reference>
<dbReference type="AlphaFoldDB" id="A0A0A8Z5J2"/>
<proteinExistence type="predicted"/>
<evidence type="ECO:0000313" key="2">
    <source>
        <dbReference type="EMBL" id="JAD34071.1"/>
    </source>
</evidence>
<organism evidence="2">
    <name type="scientific">Arundo donax</name>
    <name type="common">Giant reed</name>
    <name type="synonym">Donax arundinaceus</name>
    <dbReference type="NCBI Taxonomy" id="35708"/>
    <lineage>
        <taxon>Eukaryota</taxon>
        <taxon>Viridiplantae</taxon>
        <taxon>Streptophyta</taxon>
        <taxon>Embryophyta</taxon>
        <taxon>Tracheophyta</taxon>
        <taxon>Spermatophyta</taxon>
        <taxon>Magnoliopsida</taxon>
        <taxon>Liliopsida</taxon>
        <taxon>Poales</taxon>
        <taxon>Poaceae</taxon>
        <taxon>PACMAD clade</taxon>
        <taxon>Arundinoideae</taxon>
        <taxon>Arundineae</taxon>
        <taxon>Arundo</taxon>
    </lineage>
</organism>